<dbReference type="PANTHER" id="PTHR10185:SF17">
    <property type="entry name" value="GM01519P-RELATED"/>
    <property type="match status" value="1"/>
</dbReference>
<dbReference type="OMA" id="DINEERP"/>
<keyword evidence="1" id="KW-0472">Membrane</keyword>
<dbReference type="SUPFAM" id="SSF56024">
    <property type="entry name" value="Phospholipase D/nuclease"/>
    <property type="match status" value="1"/>
</dbReference>
<feature type="domain" description="PLD phosphodiesterase" evidence="2">
    <location>
        <begin position="187"/>
        <end position="214"/>
    </location>
</feature>
<proteinExistence type="predicted"/>
<dbReference type="Gene3D" id="3.30.870.10">
    <property type="entry name" value="Endonuclease Chain A"/>
    <property type="match status" value="1"/>
</dbReference>
<keyword evidence="1" id="KW-1133">Transmembrane helix</keyword>
<accession>T1GID3</accession>
<dbReference type="STRING" id="36166.T1GID3"/>
<organism evidence="3 4">
    <name type="scientific">Megaselia scalaris</name>
    <name type="common">Humpbacked fly</name>
    <name type="synonym">Phora scalaris</name>
    <dbReference type="NCBI Taxonomy" id="36166"/>
    <lineage>
        <taxon>Eukaryota</taxon>
        <taxon>Metazoa</taxon>
        <taxon>Ecdysozoa</taxon>
        <taxon>Arthropoda</taxon>
        <taxon>Hexapoda</taxon>
        <taxon>Insecta</taxon>
        <taxon>Pterygota</taxon>
        <taxon>Neoptera</taxon>
        <taxon>Endopterygota</taxon>
        <taxon>Diptera</taxon>
        <taxon>Brachycera</taxon>
        <taxon>Muscomorpha</taxon>
        <taxon>Platypezoidea</taxon>
        <taxon>Phoridae</taxon>
        <taxon>Megaseliini</taxon>
        <taxon>Megaselia</taxon>
    </lineage>
</organism>
<evidence type="ECO:0000313" key="4">
    <source>
        <dbReference type="Proteomes" id="UP000015102"/>
    </source>
</evidence>
<dbReference type="InterPro" id="IPR001736">
    <property type="entry name" value="PLipase_D/transphosphatidylase"/>
</dbReference>
<reference evidence="4" key="1">
    <citation type="submission" date="2013-02" db="EMBL/GenBank/DDBJ databases">
        <authorList>
            <person name="Hughes D."/>
        </authorList>
    </citation>
    <scope>NUCLEOTIDE SEQUENCE</scope>
    <source>
        <strain>Durham</strain>
        <strain evidence="4">NC isolate 2 -- Noor lab</strain>
    </source>
</reference>
<dbReference type="HOGENOM" id="CLU_027021_2_0_1"/>
<reference evidence="3" key="2">
    <citation type="submission" date="2015-06" db="UniProtKB">
        <authorList>
            <consortium name="EnsemblMetazoa"/>
        </authorList>
    </citation>
    <scope>IDENTIFICATION</scope>
</reference>
<evidence type="ECO:0000313" key="3">
    <source>
        <dbReference type="EnsemblMetazoa" id="MESCA003206-PA"/>
    </source>
</evidence>
<evidence type="ECO:0000259" key="2">
    <source>
        <dbReference type="PROSITE" id="PS50035"/>
    </source>
</evidence>
<dbReference type="EMBL" id="CAQQ02199163">
    <property type="status" value="NOT_ANNOTATED_CDS"/>
    <property type="molecule type" value="Genomic_DNA"/>
</dbReference>
<keyword evidence="4" id="KW-1185">Reference proteome</keyword>
<dbReference type="PROSITE" id="PS50035">
    <property type="entry name" value="PLD"/>
    <property type="match status" value="1"/>
</dbReference>
<dbReference type="GO" id="GO:0003824">
    <property type="term" value="F:catalytic activity"/>
    <property type="evidence" value="ECO:0007669"/>
    <property type="project" value="InterPro"/>
</dbReference>
<dbReference type="AlphaFoldDB" id="T1GID3"/>
<evidence type="ECO:0000256" key="1">
    <source>
        <dbReference type="SAM" id="Phobius"/>
    </source>
</evidence>
<protein>
    <recommendedName>
        <fullName evidence="2">PLD phosphodiesterase domain-containing protein</fullName>
    </recommendedName>
</protein>
<name>T1GID3_MEGSC</name>
<dbReference type="Proteomes" id="UP000015102">
    <property type="component" value="Unassembled WGS sequence"/>
</dbReference>
<sequence>MFSYVLTKYLFFYISFRWKRSGWCKPSCIPITVILTLIILVVLLPLLEHANDKSSHTKTSGSSFICTDQCRIQLVESIPEGLNYSHDSPKFMSTFEAWNILLDITNESLDIGSFYWTLRGSDIFNHTSAQQGEKIFQRILNTGIQKKYPIRIAQSAPTPGNPNLDTEYLVKKNAAEVRSVNFPRLIGGGVLHTKIWIADNQHFYIGSANMDWRSLTQVKELGVLVTNCTCLAKDMSKIFKAYWFLGKNNSHIPAHWPDEYSTKFNMNSPITVNYNEEFNLNTFITVSIPPPQFT</sequence>
<dbReference type="EnsemblMetazoa" id="MESCA003206-RA">
    <property type="protein sequence ID" value="MESCA003206-PA"/>
    <property type="gene ID" value="MESCA003206"/>
</dbReference>
<dbReference type="Pfam" id="PF00614">
    <property type="entry name" value="PLDc"/>
    <property type="match status" value="1"/>
</dbReference>
<dbReference type="CDD" id="cd09106">
    <property type="entry name" value="PLDc_vPLD3_4_5_like_1"/>
    <property type="match status" value="1"/>
</dbReference>
<dbReference type="PANTHER" id="PTHR10185">
    <property type="entry name" value="PHOSPHOLIPASE D - RELATED"/>
    <property type="match status" value="1"/>
</dbReference>
<dbReference type="InterPro" id="IPR050874">
    <property type="entry name" value="Diverse_PLD-related"/>
</dbReference>
<dbReference type="SMART" id="SM00155">
    <property type="entry name" value="PLDc"/>
    <property type="match status" value="1"/>
</dbReference>
<feature type="transmembrane region" description="Helical" evidence="1">
    <location>
        <begin position="27"/>
        <end position="47"/>
    </location>
</feature>
<keyword evidence="1" id="KW-0812">Transmembrane</keyword>